<evidence type="ECO:0000256" key="2">
    <source>
        <dbReference type="ARBA" id="ARBA00023125"/>
    </source>
</evidence>
<organism evidence="8 9">
    <name type="scientific">Orbilia oligospora</name>
    <name type="common">Nematode-trapping fungus</name>
    <name type="synonym">Arthrobotrys oligospora</name>
    <dbReference type="NCBI Taxonomy" id="2813651"/>
    <lineage>
        <taxon>Eukaryota</taxon>
        <taxon>Fungi</taxon>
        <taxon>Dikarya</taxon>
        <taxon>Ascomycota</taxon>
        <taxon>Pezizomycotina</taxon>
        <taxon>Orbiliomycetes</taxon>
        <taxon>Orbiliales</taxon>
        <taxon>Orbiliaceae</taxon>
        <taxon>Orbilia</taxon>
    </lineage>
</organism>
<keyword evidence="4" id="KW-0539">Nucleus</keyword>
<dbReference type="InterPro" id="IPR041499">
    <property type="entry name" value="Tfc1/Sfc1_N"/>
</dbReference>
<protein>
    <submittedName>
        <fullName evidence="8">Tau 95 subunit of transcription factor TFIIIC</fullName>
    </submittedName>
</protein>
<dbReference type="EMBL" id="WIQZ01000047">
    <property type="protein sequence ID" value="KAF3131769.1"/>
    <property type="molecule type" value="Genomic_DNA"/>
</dbReference>
<dbReference type="InterPro" id="IPR040454">
    <property type="entry name" value="TF_IIIC_Tfc1/Sfc1"/>
</dbReference>
<feature type="compositionally biased region" description="Acidic residues" evidence="5">
    <location>
        <begin position="569"/>
        <end position="580"/>
    </location>
</feature>
<dbReference type="GO" id="GO:0001003">
    <property type="term" value="F:RNA polymerase III type 2 promoter sequence-specific DNA binding"/>
    <property type="evidence" value="ECO:0007669"/>
    <property type="project" value="TreeGrafter"/>
</dbReference>
<accession>A0A7C8P688</accession>
<evidence type="ECO:0000256" key="1">
    <source>
        <dbReference type="ARBA" id="ARBA00004123"/>
    </source>
</evidence>
<feature type="compositionally biased region" description="Acidic residues" evidence="5">
    <location>
        <begin position="499"/>
        <end position="530"/>
    </location>
</feature>
<dbReference type="InterPro" id="IPR042536">
    <property type="entry name" value="TFIIIC_tauA_Sfc1"/>
</dbReference>
<dbReference type="PANTHER" id="PTHR13230">
    <property type="entry name" value="GENERAL TRANSCRIPTION FACTOR IIIC, POLYPEPTIDE 5"/>
    <property type="match status" value="1"/>
</dbReference>
<dbReference type="PANTHER" id="PTHR13230:SF5">
    <property type="entry name" value="GENERAL TRANSCRIPTION FACTOR 3C POLYPEPTIDE 5"/>
    <property type="match status" value="1"/>
</dbReference>
<feature type="domain" description="Transcription factor IIIC subunit Tfc1/Sfc1 triple barrel" evidence="7">
    <location>
        <begin position="34"/>
        <end position="156"/>
    </location>
</feature>
<dbReference type="AlphaFoldDB" id="A0A7C8P688"/>
<gene>
    <name evidence="8" type="primary">TFC1</name>
    <name evidence="8" type="ORF">TWF703_007488</name>
</gene>
<dbReference type="Pfam" id="PF09734">
    <property type="entry name" value="Tau95"/>
    <property type="match status" value="1"/>
</dbReference>
<evidence type="ECO:0000313" key="8">
    <source>
        <dbReference type="EMBL" id="KAF3131769.1"/>
    </source>
</evidence>
<comment type="caution">
    <text evidence="8">The sequence shown here is derived from an EMBL/GenBank/DDBJ whole genome shotgun (WGS) entry which is preliminary data.</text>
</comment>
<dbReference type="Proteomes" id="UP000480548">
    <property type="component" value="Unassembled WGS sequence"/>
</dbReference>
<reference evidence="8 9" key="1">
    <citation type="submission" date="2019-06" db="EMBL/GenBank/DDBJ databases">
        <authorList>
            <person name="Palmer J.M."/>
        </authorList>
    </citation>
    <scope>NUCLEOTIDE SEQUENCE [LARGE SCALE GENOMIC DNA]</scope>
    <source>
        <strain evidence="8 9">TWF703</strain>
    </source>
</reference>
<evidence type="ECO:0000256" key="5">
    <source>
        <dbReference type="SAM" id="MobiDB-lite"/>
    </source>
</evidence>
<evidence type="ECO:0000256" key="3">
    <source>
        <dbReference type="ARBA" id="ARBA00023163"/>
    </source>
</evidence>
<feature type="domain" description="Transcription factor IIIC subunit 5 HTH" evidence="6">
    <location>
        <begin position="196"/>
        <end position="343"/>
    </location>
</feature>
<feature type="region of interest" description="Disordered" evidence="5">
    <location>
        <begin position="499"/>
        <end position="580"/>
    </location>
</feature>
<feature type="compositionally biased region" description="Basic and acidic residues" evidence="5">
    <location>
        <begin position="531"/>
        <end position="552"/>
    </location>
</feature>
<dbReference type="GO" id="GO:0005634">
    <property type="term" value="C:nucleus"/>
    <property type="evidence" value="ECO:0007669"/>
    <property type="project" value="UniProtKB-SubCell"/>
</dbReference>
<feature type="region of interest" description="Disordered" evidence="5">
    <location>
        <begin position="1"/>
        <end position="23"/>
    </location>
</feature>
<dbReference type="GO" id="GO:0001002">
    <property type="term" value="F:RNA polymerase III type 1 promoter sequence-specific DNA binding"/>
    <property type="evidence" value="ECO:0007669"/>
    <property type="project" value="TreeGrafter"/>
</dbReference>
<comment type="subcellular location">
    <subcellularLocation>
        <location evidence="1">Nucleus</location>
    </subcellularLocation>
</comment>
<evidence type="ECO:0000313" key="9">
    <source>
        <dbReference type="Proteomes" id="UP000480548"/>
    </source>
</evidence>
<keyword evidence="2" id="KW-0238">DNA-binding</keyword>
<dbReference type="Gene3D" id="3.30.200.160">
    <property type="entry name" value="TFIIIC, subcomplex tauA, subunit Sfc1, barrel domain"/>
    <property type="match status" value="1"/>
</dbReference>
<dbReference type="GO" id="GO:0006384">
    <property type="term" value="P:transcription initiation at RNA polymerase III promoter"/>
    <property type="evidence" value="ECO:0007669"/>
    <property type="project" value="InterPro"/>
</dbReference>
<proteinExistence type="predicted"/>
<evidence type="ECO:0000256" key="4">
    <source>
        <dbReference type="ARBA" id="ARBA00023242"/>
    </source>
</evidence>
<dbReference type="InterPro" id="IPR019136">
    <property type="entry name" value="TF_IIIC_su-5_HTH"/>
</dbReference>
<dbReference type="GO" id="GO:0000127">
    <property type="term" value="C:transcription factor TFIIIC complex"/>
    <property type="evidence" value="ECO:0007669"/>
    <property type="project" value="InterPro"/>
</dbReference>
<keyword evidence="3" id="KW-0804">Transcription</keyword>
<dbReference type="Pfam" id="PF17682">
    <property type="entry name" value="Tau95_N"/>
    <property type="match status" value="1"/>
</dbReference>
<evidence type="ECO:0000259" key="6">
    <source>
        <dbReference type="Pfam" id="PF09734"/>
    </source>
</evidence>
<sequence>MSRSPYILEDEYDRPKPPPSEAPWCEIPDKQLLAVEHPAVILNNSDRAVRMLGGGKAVAQAFKPNLENISEPNGLELRFRPGDALAPPVQGKPARTRAMVLKITVPKGKGPNPRPPPGEEPDIPKILKDLNGKFTSEVVGWIDHTIRFRDMADYQWNTRSSDWARNVEENLMELDLQALKRFRMTDKITADANAEIMRPPRFTHINYPFVYGFRQNPAIKVDTDINGEPVFINAGARVQTQTQYGNWNSDTVPQAGRLKRPKEPEVFVDCLKKLEELFEERPIWTRRGLMNNMPSSLWQQLKWAYPHVAYYWRSGPWRDTYVKFGVDPRKSKEFAKYQVVAFKVHTVKPKKDSSQNKGHLFDGESILLDGKIWQFCDLKDPLLAELADIEKCEARDVCDNTDGWFPNNRHFKIKYIMRRKLSALVARKKMDDRVFEAILKEPDSAAPGTLPPRKQIMYTTSLDGQEGGTIGEGDKMDIVETEEGDAEVEVDELVDEFGEGFESESEGEEEEEDEDDDDDDDDEAGEDEGGESSKKEKGETAARDERLQKLMERFMQGHQHEGVSGRTGDDDDFELLGESD</sequence>
<name>A0A7C8P688_ORBOL</name>
<evidence type="ECO:0000259" key="7">
    <source>
        <dbReference type="Pfam" id="PF17682"/>
    </source>
</evidence>